<dbReference type="PANTHER" id="PTHR37171">
    <property type="entry name" value="SERINE/THREONINE-PROTEIN KINASE YRZF-RELATED"/>
    <property type="match status" value="1"/>
</dbReference>
<keyword evidence="3" id="KW-1185">Reference proteome</keyword>
<sequence>MCEQVVNAPPPSSSGRRPWGLEFQRIGHWEDFASSMDIGGAIGDELSIDAGAFLTRRSLDASESEAGCAMLMYARSGDPPLRNVFWHRDKPFNDVKVSLKFEYITVAGARPDQLWLVGEDNERRPLLVHEHKSPAAFPGRSDRVAEPTSIWVTANSQTNVRKVLEQAYGYMIALGMRYSAIGTTEFTWFLKRDDDDRPGAEQPAGLLVSRPYECTGEIMESVHIGYLTALLHALRAGDAARDQFPAHDSPLGQHISKQWRAQLGDTNLERGAGTPYERDTYNYLTNIKNGSAASGGPGGLLPLHRSAMADLLPVPYDKAYERVRESAASSVLRLRRPDGLDFIIKTPVVGASDGLTAAEAVDAVVRETDVYAALSALQGSTVPPLVYGGALMSEDDGGWHAVITLDVGTSLDQLEAPLDKEVQTRALAALARVHAAGCLHGDVALRNFVLCPNTGAVRVIDFARAELVRAESAEAKSAAAAEMAELRECLGLAPADASSQSQPGPGQASSSTRDSA</sequence>
<dbReference type="OrthoDB" id="3270233at2759"/>
<feature type="compositionally biased region" description="Low complexity" evidence="1">
    <location>
        <begin position="497"/>
        <end position="516"/>
    </location>
</feature>
<protein>
    <recommendedName>
        <fullName evidence="4">Protein kinase domain-containing protein</fullName>
    </recommendedName>
</protein>
<gene>
    <name evidence="2" type="ORF">FCC1311_113272</name>
</gene>
<dbReference type="InterPro" id="IPR008266">
    <property type="entry name" value="Tyr_kinase_AS"/>
</dbReference>
<comment type="caution">
    <text evidence="2">The sequence shown here is derived from an EMBL/GenBank/DDBJ whole genome shotgun (WGS) entry which is preliminary data.</text>
</comment>
<dbReference type="Proteomes" id="UP000241890">
    <property type="component" value="Unassembled WGS sequence"/>
</dbReference>
<dbReference type="InParanoid" id="A0A2R5H3U7"/>
<reference evidence="2 3" key="1">
    <citation type="submission" date="2017-12" db="EMBL/GenBank/DDBJ databases">
        <title>Sequencing, de novo assembly and annotation of complete genome of a new Thraustochytrid species, strain FCC1311.</title>
        <authorList>
            <person name="Sedici K."/>
            <person name="Godart F."/>
            <person name="Aiese Cigliano R."/>
            <person name="Sanseverino W."/>
            <person name="Barakat M."/>
            <person name="Ortet P."/>
            <person name="Marechal E."/>
            <person name="Cagnac O."/>
            <person name="Amato A."/>
        </authorList>
    </citation>
    <scope>NUCLEOTIDE SEQUENCE [LARGE SCALE GENOMIC DNA]</scope>
</reference>
<name>A0A2R5H3U7_9STRA</name>
<dbReference type="InterPro" id="IPR052396">
    <property type="entry name" value="Meiotic_Drive_Suppr_Kinase"/>
</dbReference>
<evidence type="ECO:0000313" key="3">
    <source>
        <dbReference type="Proteomes" id="UP000241890"/>
    </source>
</evidence>
<dbReference type="PROSITE" id="PS00109">
    <property type="entry name" value="PROTEIN_KINASE_TYR"/>
    <property type="match status" value="1"/>
</dbReference>
<dbReference type="SUPFAM" id="SSF56112">
    <property type="entry name" value="Protein kinase-like (PK-like)"/>
    <property type="match status" value="1"/>
</dbReference>
<evidence type="ECO:0000313" key="2">
    <source>
        <dbReference type="EMBL" id="GBG35104.1"/>
    </source>
</evidence>
<organism evidence="2 3">
    <name type="scientific">Hondaea fermentalgiana</name>
    <dbReference type="NCBI Taxonomy" id="2315210"/>
    <lineage>
        <taxon>Eukaryota</taxon>
        <taxon>Sar</taxon>
        <taxon>Stramenopiles</taxon>
        <taxon>Bigyra</taxon>
        <taxon>Labyrinthulomycetes</taxon>
        <taxon>Thraustochytrida</taxon>
        <taxon>Thraustochytriidae</taxon>
        <taxon>Hondaea</taxon>
    </lineage>
</organism>
<dbReference type="Gene3D" id="1.10.510.10">
    <property type="entry name" value="Transferase(Phosphotransferase) domain 1"/>
    <property type="match status" value="1"/>
</dbReference>
<dbReference type="InterPro" id="IPR011009">
    <property type="entry name" value="Kinase-like_dom_sf"/>
</dbReference>
<proteinExistence type="predicted"/>
<dbReference type="EMBL" id="BEYU01000299">
    <property type="protein sequence ID" value="GBG35104.1"/>
    <property type="molecule type" value="Genomic_DNA"/>
</dbReference>
<evidence type="ECO:0000256" key="1">
    <source>
        <dbReference type="SAM" id="MobiDB-lite"/>
    </source>
</evidence>
<accession>A0A2R5H3U7</accession>
<dbReference type="AlphaFoldDB" id="A0A2R5H3U7"/>
<feature type="region of interest" description="Disordered" evidence="1">
    <location>
        <begin position="492"/>
        <end position="516"/>
    </location>
</feature>
<dbReference type="GO" id="GO:0004672">
    <property type="term" value="F:protein kinase activity"/>
    <property type="evidence" value="ECO:0007669"/>
    <property type="project" value="InterPro"/>
</dbReference>
<dbReference type="PANTHER" id="PTHR37171:SF1">
    <property type="entry name" value="SERINE_THREONINE-PROTEIN KINASE YRZF-RELATED"/>
    <property type="match status" value="1"/>
</dbReference>
<evidence type="ECO:0008006" key="4">
    <source>
        <dbReference type="Google" id="ProtNLM"/>
    </source>
</evidence>